<proteinExistence type="inferred from homology"/>
<gene>
    <name evidence="9" type="ORF">H9819_05430</name>
</gene>
<comment type="similarity">
    <text evidence="1 6">Belongs to the sigma-70 factor family. ECF subfamily.</text>
</comment>
<dbReference type="InterPro" id="IPR014284">
    <property type="entry name" value="RNA_pol_sigma-70_dom"/>
</dbReference>
<dbReference type="PANTHER" id="PTHR43133">
    <property type="entry name" value="RNA POLYMERASE ECF-TYPE SIGMA FACTO"/>
    <property type="match status" value="1"/>
</dbReference>
<dbReference type="NCBIfam" id="TIGR02937">
    <property type="entry name" value="sigma70-ECF"/>
    <property type="match status" value="1"/>
</dbReference>
<dbReference type="InterPro" id="IPR007627">
    <property type="entry name" value="RNA_pol_sigma70_r2"/>
</dbReference>
<evidence type="ECO:0000259" key="7">
    <source>
        <dbReference type="Pfam" id="PF04542"/>
    </source>
</evidence>
<keyword evidence="4 6" id="KW-0238">DNA-binding</keyword>
<dbReference type="GO" id="GO:0006352">
    <property type="term" value="P:DNA-templated transcription initiation"/>
    <property type="evidence" value="ECO:0007669"/>
    <property type="project" value="InterPro"/>
</dbReference>
<dbReference type="Gene3D" id="1.10.10.10">
    <property type="entry name" value="Winged helix-like DNA-binding domain superfamily/Winged helix DNA-binding domain"/>
    <property type="match status" value="1"/>
</dbReference>
<dbReference type="EMBL" id="DXCK01000075">
    <property type="protein sequence ID" value="HIZ01684.1"/>
    <property type="molecule type" value="Genomic_DNA"/>
</dbReference>
<organism evidence="9 10">
    <name type="scientific">Candidatus Bacteroides merdipullorum</name>
    <dbReference type="NCBI Taxonomy" id="2838474"/>
    <lineage>
        <taxon>Bacteria</taxon>
        <taxon>Pseudomonadati</taxon>
        <taxon>Bacteroidota</taxon>
        <taxon>Bacteroidia</taxon>
        <taxon>Bacteroidales</taxon>
        <taxon>Bacteroidaceae</taxon>
        <taxon>Bacteroides</taxon>
    </lineage>
</organism>
<evidence type="ECO:0000256" key="4">
    <source>
        <dbReference type="ARBA" id="ARBA00023125"/>
    </source>
</evidence>
<keyword evidence="2 6" id="KW-0805">Transcription regulation</keyword>
<dbReference type="InterPro" id="IPR000838">
    <property type="entry name" value="RNA_pol_sigma70_ECF_CS"/>
</dbReference>
<dbReference type="SUPFAM" id="SSF88659">
    <property type="entry name" value="Sigma3 and sigma4 domains of RNA polymerase sigma factors"/>
    <property type="match status" value="1"/>
</dbReference>
<feature type="domain" description="RNA polymerase sigma-70 region 2" evidence="7">
    <location>
        <begin position="6"/>
        <end position="68"/>
    </location>
</feature>
<evidence type="ECO:0000256" key="3">
    <source>
        <dbReference type="ARBA" id="ARBA00023082"/>
    </source>
</evidence>
<evidence type="ECO:0000313" key="9">
    <source>
        <dbReference type="EMBL" id="HIZ01684.1"/>
    </source>
</evidence>
<evidence type="ECO:0000256" key="2">
    <source>
        <dbReference type="ARBA" id="ARBA00023015"/>
    </source>
</evidence>
<dbReference type="GO" id="GO:0003677">
    <property type="term" value="F:DNA binding"/>
    <property type="evidence" value="ECO:0007669"/>
    <property type="project" value="UniProtKB-KW"/>
</dbReference>
<dbReference type="Gene3D" id="1.10.1740.10">
    <property type="match status" value="1"/>
</dbReference>
<evidence type="ECO:0000313" key="10">
    <source>
        <dbReference type="Proteomes" id="UP000824023"/>
    </source>
</evidence>
<reference evidence="9" key="2">
    <citation type="submission" date="2021-04" db="EMBL/GenBank/DDBJ databases">
        <authorList>
            <person name="Gilroy R."/>
        </authorList>
    </citation>
    <scope>NUCLEOTIDE SEQUENCE</scope>
    <source>
        <strain evidence="9">ChiHjej12B11-24981</strain>
    </source>
</reference>
<dbReference type="PANTHER" id="PTHR43133:SF45">
    <property type="entry name" value="RNA POLYMERASE ECF-TYPE SIGMA FACTOR"/>
    <property type="match status" value="1"/>
</dbReference>
<evidence type="ECO:0000256" key="6">
    <source>
        <dbReference type="RuleBase" id="RU000716"/>
    </source>
</evidence>
<dbReference type="InterPro" id="IPR013325">
    <property type="entry name" value="RNA_pol_sigma_r2"/>
</dbReference>
<protein>
    <recommendedName>
        <fullName evidence="6">RNA polymerase sigma factor</fullName>
    </recommendedName>
</protein>
<dbReference type="AlphaFoldDB" id="A0A9D2A5Q5"/>
<evidence type="ECO:0000256" key="1">
    <source>
        <dbReference type="ARBA" id="ARBA00010641"/>
    </source>
</evidence>
<dbReference type="GO" id="GO:0016987">
    <property type="term" value="F:sigma factor activity"/>
    <property type="evidence" value="ECO:0007669"/>
    <property type="project" value="UniProtKB-KW"/>
</dbReference>
<dbReference type="InterPro" id="IPR036388">
    <property type="entry name" value="WH-like_DNA-bd_sf"/>
</dbReference>
<comment type="caution">
    <text evidence="9">The sequence shown here is derived from an EMBL/GenBank/DDBJ whole genome shotgun (WGS) entry which is preliminary data.</text>
</comment>
<evidence type="ECO:0000259" key="8">
    <source>
        <dbReference type="Pfam" id="PF08281"/>
    </source>
</evidence>
<feature type="domain" description="RNA polymerase sigma factor 70 region 4 type 2" evidence="8">
    <location>
        <begin position="97"/>
        <end position="147"/>
    </location>
</feature>
<dbReference type="PROSITE" id="PS01063">
    <property type="entry name" value="SIGMA70_ECF"/>
    <property type="match status" value="1"/>
</dbReference>
<dbReference type="Proteomes" id="UP000824023">
    <property type="component" value="Unassembled WGS sequence"/>
</dbReference>
<reference evidence="9" key="1">
    <citation type="journal article" date="2021" name="PeerJ">
        <title>Extensive microbial diversity within the chicken gut microbiome revealed by metagenomics and culture.</title>
        <authorList>
            <person name="Gilroy R."/>
            <person name="Ravi A."/>
            <person name="Getino M."/>
            <person name="Pursley I."/>
            <person name="Horton D.L."/>
            <person name="Alikhan N.F."/>
            <person name="Baker D."/>
            <person name="Gharbi K."/>
            <person name="Hall N."/>
            <person name="Watson M."/>
            <person name="Adriaenssens E.M."/>
            <person name="Foster-Nyarko E."/>
            <person name="Jarju S."/>
            <person name="Secka A."/>
            <person name="Antonio M."/>
            <person name="Oren A."/>
            <person name="Chaudhuri R.R."/>
            <person name="La Ragione R."/>
            <person name="Hildebrand F."/>
            <person name="Pallen M.J."/>
        </authorList>
    </citation>
    <scope>NUCLEOTIDE SEQUENCE</scope>
    <source>
        <strain evidence="9">ChiHjej12B11-24981</strain>
    </source>
</reference>
<keyword evidence="5 6" id="KW-0804">Transcription</keyword>
<dbReference type="Pfam" id="PF08281">
    <property type="entry name" value="Sigma70_r4_2"/>
    <property type="match status" value="1"/>
</dbReference>
<dbReference type="Pfam" id="PF04542">
    <property type="entry name" value="Sigma70_r2"/>
    <property type="match status" value="1"/>
</dbReference>
<accession>A0A9D2A5Q5</accession>
<keyword evidence="3 6" id="KW-0731">Sigma factor</keyword>
<evidence type="ECO:0000256" key="5">
    <source>
        <dbReference type="ARBA" id="ARBA00023163"/>
    </source>
</evidence>
<sequence length="157" mass="18759">MDFNEIYKRYWDKVYRLCMGYFNRPALAQDLTQDTFVQVWKHLSSFRQQAEVGTWIFRIATNICLRQSQLQQRMPTTELTTEIEEEETVETDHRVHQLYQSISQLPEIDRLLISLYLEEVKQAEIAQITGLSETNVRVRIHRIKSALAQQMEKYETE</sequence>
<dbReference type="SUPFAM" id="SSF88946">
    <property type="entry name" value="Sigma2 domain of RNA polymerase sigma factors"/>
    <property type="match status" value="1"/>
</dbReference>
<dbReference type="InterPro" id="IPR039425">
    <property type="entry name" value="RNA_pol_sigma-70-like"/>
</dbReference>
<dbReference type="InterPro" id="IPR013324">
    <property type="entry name" value="RNA_pol_sigma_r3/r4-like"/>
</dbReference>
<dbReference type="InterPro" id="IPR013249">
    <property type="entry name" value="RNA_pol_sigma70_r4_t2"/>
</dbReference>
<name>A0A9D2A5Q5_9BACE</name>